<dbReference type="Proteomes" id="UP000064893">
    <property type="component" value="Chromosome"/>
</dbReference>
<dbReference type="InterPro" id="IPR005841">
    <property type="entry name" value="Alpha-D-phosphohexomutase_SF"/>
</dbReference>
<keyword evidence="5 7" id="KW-0460">Magnesium</keyword>
<dbReference type="Pfam" id="PF00408">
    <property type="entry name" value="PGM_PMM_IV"/>
    <property type="match status" value="1"/>
</dbReference>
<keyword evidence="4 7" id="KW-0479">Metal-binding</keyword>
<feature type="domain" description="Alpha-D-phosphohexomutase C-terminal" evidence="8">
    <location>
        <begin position="365"/>
        <end position="436"/>
    </location>
</feature>
<dbReference type="GO" id="GO:0004614">
    <property type="term" value="F:phosphoglucomutase activity"/>
    <property type="evidence" value="ECO:0007669"/>
    <property type="project" value="UniProtKB-EC"/>
</dbReference>
<dbReference type="SUPFAM" id="SSF53738">
    <property type="entry name" value="Phosphoglucomutase, first 3 domains"/>
    <property type="match status" value="3"/>
</dbReference>
<dbReference type="InterPro" id="IPR005846">
    <property type="entry name" value="A-D-PHexomutase_a/b/a-III"/>
</dbReference>
<dbReference type="InterPro" id="IPR036900">
    <property type="entry name" value="A-D-PHexomutase_C_sf"/>
</dbReference>
<dbReference type="Pfam" id="PF02880">
    <property type="entry name" value="PGM_PMM_III"/>
    <property type="match status" value="1"/>
</dbReference>
<evidence type="ECO:0000256" key="6">
    <source>
        <dbReference type="ARBA" id="ARBA00023235"/>
    </source>
</evidence>
<comment type="cofactor">
    <cofactor evidence="1">
        <name>Mg(2+)</name>
        <dbReference type="ChEBI" id="CHEBI:18420"/>
    </cofactor>
</comment>
<reference evidence="12 13" key="1">
    <citation type="submission" date="2015-11" db="EMBL/GenBank/DDBJ databases">
        <title>Description and complete genome sequence of a novel strain predominating in hypersaline microbial mats and representing a new family of the Bacteriodetes phylum.</title>
        <authorList>
            <person name="Spring S."/>
            <person name="Bunk B."/>
            <person name="Sproer C."/>
            <person name="Klenk H.-P."/>
        </authorList>
    </citation>
    <scope>NUCLEOTIDE SEQUENCE [LARGE SCALE GENOMIC DNA]</scope>
    <source>
        <strain evidence="12 13">L21-Spi-D4</strain>
    </source>
</reference>
<dbReference type="EMBL" id="CP013118">
    <property type="protein sequence ID" value="ALO15988.1"/>
    <property type="molecule type" value="Genomic_DNA"/>
</dbReference>
<keyword evidence="13" id="KW-1185">Reference proteome</keyword>
<dbReference type="InterPro" id="IPR016066">
    <property type="entry name" value="A-D-PHexomutase_CS"/>
</dbReference>
<dbReference type="PATRIC" id="fig|1307839.3.peg.2476"/>
<keyword evidence="6 12" id="KW-0413">Isomerase</keyword>
<evidence type="ECO:0000256" key="2">
    <source>
        <dbReference type="ARBA" id="ARBA00010231"/>
    </source>
</evidence>
<evidence type="ECO:0000256" key="4">
    <source>
        <dbReference type="ARBA" id="ARBA00022723"/>
    </source>
</evidence>
<feature type="domain" description="Alpha-D-phosphohexomutase alpha/beta/alpha" evidence="9">
    <location>
        <begin position="2"/>
        <end position="128"/>
    </location>
</feature>
<dbReference type="PANTHER" id="PTHR43771:SF1">
    <property type="entry name" value="PHOSPHOMANNOMUTASE"/>
    <property type="match status" value="1"/>
</dbReference>
<accession>A0A0S2I117</accession>
<dbReference type="OrthoDB" id="9806956at2"/>
<dbReference type="AlphaFoldDB" id="A0A0S2I117"/>
<evidence type="ECO:0000256" key="3">
    <source>
        <dbReference type="ARBA" id="ARBA00022553"/>
    </source>
</evidence>
<organism evidence="12 13">
    <name type="scientific">Salinivirga cyanobacteriivorans</name>
    <dbReference type="NCBI Taxonomy" id="1307839"/>
    <lineage>
        <taxon>Bacteria</taxon>
        <taxon>Pseudomonadati</taxon>
        <taxon>Bacteroidota</taxon>
        <taxon>Bacteroidia</taxon>
        <taxon>Bacteroidales</taxon>
        <taxon>Salinivirgaceae</taxon>
        <taxon>Salinivirga</taxon>
    </lineage>
</organism>
<dbReference type="InterPro" id="IPR005845">
    <property type="entry name" value="A-D-PHexomutase_a/b/a-II"/>
</dbReference>
<dbReference type="EC" id="5.4.2.2" evidence="12"/>
<feature type="domain" description="Alpha-D-phosphohexomutase alpha/beta/alpha" evidence="10">
    <location>
        <begin position="148"/>
        <end position="242"/>
    </location>
</feature>
<dbReference type="Pfam" id="PF02879">
    <property type="entry name" value="PGM_PMM_II"/>
    <property type="match status" value="1"/>
</dbReference>
<evidence type="ECO:0000259" key="11">
    <source>
        <dbReference type="Pfam" id="PF02880"/>
    </source>
</evidence>
<dbReference type="PROSITE" id="PS00710">
    <property type="entry name" value="PGM_PMM"/>
    <property type="match status" value="1"/>
</dbReference>
<dbReference type="PRINTS" id="PR00509">
    <property type="entry name" value="PGMPMM"/>
</dbReference>
<dbReference type="GO" id="GO:0005975">
    <property type="term" value="P:carbohydrate metabolic process"/>
    <property type="evidence" value="ECO:0007669"/>
    <property type="project" value="InterPro"/>
</dbReference>
<evidence type="ECO:0000313" key="12">
    <source>
        <dbReference type="EMBL" id="ALO15988.1"/>
    </source>
</evidence>
<feature type="domain" description="Alpha-D-phosphohexomutase alpha/beta/alpha" evidence="11">
    <location>
        <begin position="247"/>
        <end position="355"/>
    </location>
</feature>
<dbReference type="Gene3D" id="3.40.120.10">
    <property type="entry name" value="Alpha-D-Glucose-1,6-Bisphosphate, subunit A, domain 3"/>
    <property type="match status" value="3"/>
</dbReference>
<dbReference type="CDD" id="cd03089">
    <property type="entry name" value="PMM_PGM"/>
    <property type="match status" value="1"/>
</dbReference>
<dbReference type="KEGG" id="blq:L21SP5_02357"/>
<evidence type="ECO:0000313" key="13">
    <source>
        <dbReference type="Proteomes" id="UP000064893"/>
    </source>
</evidence>
<dbReference type="STRING" id="1307839.L21SP5_02357"/>
<dbReference type="InterPro" id="IPR016055">
    <property type="entry name" value="A-D-PHexomutase_a/b/a-I/II/III"/>
</dbReference>
<gene>
    <name evidence="12" type="primary">algC_1</name>
    <name evidence="12" type="ORF">L21SP5_02357</name>
</gene>
<evidence type="ECO:0000256" key="1">
    <source>
        <dbReference type="ARBA" id="ARBA00001946"/>
    </source>
</evidence>
<evidence type="ECO:0000259" key="9">
    <source>
        <dbReference type="Pfam" id="PF02878"/>
    </source>
</evidence>
<dbReference type="RefSeq" id="WP_057953400.1">
    <property type="nucleotide sequence ID" value="NZ_CP013118.1"/>
</dbReference>
<dbReference type="InterPro" id="IPR005844">
    <property type="entry name" value="A-D-PHexomutase_a/b/a-I"/>
</dbReference>
<dbReference type="SUPFAM" id="SSF55957">
    <property type="entry name" value="Phosphoglucomutase, C-terminal domain"/>
    <property type="match status" value="1"/>
</dbReference>
<evidence type="ECO:0000259" key="8">
    <source>
        <dbReference type="Pfam" id="PF00408"/>
    </source>
</evidence>
<keyword evidence="3" id="KW-0597">Phosphoprotein</keyword>
<evidence type="ECO:0000256" key="7">
    <source>
        <dbReference type="RuleBase" id="RU004326"/>
    </source>
</evidence>
<proteinExistence type="inferred from homology"/>
<evidence type="ECO:0000259" key="10">
    <source>
        <dbReference type="Pfam" id="PF02879"/>
    </source>
</evidence>
<sequence>MKGFKAYDIRGVYNKDFDRVNAYKIGFYLPQLLKTDKVLVGRDARISSPEIHNYLMKGIIDAGADAYDAGLATTPMIYFGTAHANFDASVMITASHNPAKYNGMKISRTNALPVGYDSGLSELEQLVKEKVHITRERGSIKNIDLKTPYLEFLKSYVPDWDGLNMVIDCSNGMAGLFARDIFGDQPHYIYEEIDGAFPNHEPNPLIQENVADLKKEVKAKNADAGVIFDGDGDRVMFVDEKGEFISPDLLIALLGHYFLEEKGQKGPVLQDIRTSQAVKNYIEKLGGEMHMWRVGRAYAALKLREIDGVFGGELAGHYYFRDFFYSDSGMLAAILIMRILKQKKAEGYTFSQLIDKIKAFENSGEINFKIEQKKEAMDEVKDFFVNQSEPSAFYDFDGYRVEYPDWWFNIRPSNTEPYLRLLLEANSKELLEEKTQKIKELLKPYEK</sequence>
<dbReference type="PANTHER" id="PTHR43771">
    <property type="entry name" value="PHOSPHOMANNOMUTASE"/>
    <property type="match status" value="1"/>
</dbReference>
<protein>
    <submittedName>
        <fullName evidence="12">Phosphomannomutase/phosphoglucomutase</fullName>
        <ecNumber evidence="12">5.4.2.2</ecNumber>
    </submittedName>
</protein>
<evidence type="ECO:0000256" key="5">
    <source>
        <dbReference type="ARBA" id="ARBA00022842"/>
    </source>
</evidence>
<dbReference type="InterPro" id="IPR005843">
    <property type="entry name" value="A-D-PHexomutase_C"/>
</dbReference>
<name>A0A0S2I117_9BACT</name>
<comment type="similarity">
    <text evidence="2 7">Belongs to the phosphohexose mutase family.</text>
</comment>
<dbReference type="Gene3D" id="3.30.310.50">
    <property type="entry name" value="Alpha-D-phosphohexomutase, C-terminal domain"/>
    <property type="match status" value="1"/>
</dbReference>
<dbReference type="Pfam" id="PF02878">
    <property type="entry name" value="PGM_PMM_I"/>
    <property type="match status" value="1"/>
</dbReference>
<dbReference type="GO" id="GO:0000287">
    <property type="term" value="F:magnesium ion binding"/>
    <property type="evidence" value="ECO:0007669"/>
    <property type="project" value="InterPro"/>
</dbReference>